<dbReference type="CDD" id="cd07717">
    <property type="entry name" value="RNaseZ_ZiPD-like_MBL-fold"/>
    <property type="match status" value="1"/>
</dbReference>
<evidence type="ECO:0000256" key="7">
    <source>
        <dbReference type="ARBA" id="ARBA00022833"/>
    </source>
</evidence>
<name>A0A9D1A4W5_9FIRM</name>
<gene>
    <name evidence="8" type="primary">rnz</name>
    <name evidence="10" type="ORF">IAB28_07640</name>
</gene>
<dbReference type="EMBL" id="DVGC01000041">
    <property type="protein sequence ID" value="HIR05823.1"/>
    <property type="molecule type" value="Genomic_DNA"/>
</dbReference>
<sequence length="303" mass="34358">MLDICLLGTGGMQPLPYRWLTSMMARCDGSSLLIDCGEGTQVALKEKGWSPKPVDVICFTHYHADHISGLPGFLLTMGNAERTEPLLLAGPRGLERVVNALRVIAPELPFDLRFYEFSEPREQFSVGPYQIDAFKVNHNVVCYGYRISIPRKGRFDVERAKAQGIPQKFWSRLQKGAVLEHEGRTLTPDMVLGPARRGLSVTYATDTRPVPVIAEYARDNDLFICEGMYGEKEKAAKAREYKHMTFQEAAKLGREAAPREMWLTHYSPSLMKPEEYLPEIREIFPKIKTARDGWSLELGFDEE</sequence>
<proteinExistence type="inferred from homology"/>
<evidence type="ECO:0000313" key="10">
    <source>
        <dbReference type="EMBL" id="HIR05823.1"/>
    </source>
</evidence>
<dbReference type="EC" id="3.1.26.11" evidence="8"/>
<dbReference type="HAMAP" id="MF_01818">
    <property type="entry name" value="RNase_Z_BN"/>
    <property type="match status" value="1"/>
</dbReference>
<dbReference type="GO" id="GO:0008270">
    <property type="term" value="F:zinc ion binding"/>
    <property type="evidence" value="ECO:0007669"/>
    <property type="project" value="UniProtKB-UniRule"/>
</dbReference>
<dbReference type="InterPro" id="IPR013471">
    <property type="entry name" value="RNase_Z/BN"/>
</dbReference>
<comment type="subunit">
    <text evidence="1 8">Homodimer.</text>
</comment>
<feature type="binding site" evidence="8">
    <location>
        <position position="206"/>
    </location>
    <ligand>
        <name>Zn(2+)</name>
        <dbReference type="ChEBI" id="CHEBI:29105"/>
        <label>1</label>
        <note>catalytic</note>
    </ligand>
</feature>
<comment type="caution">
    <text evidence="10">The sequence shown here is derived from an EMBL/GenBank/DDBJ whole genome shotgun (WGS) entry which is preliminary data.</text>
</comment>
<comment type="function">
    <text evidence="8">Zinc phosphodiesterase, which displays some tRNA 3'-processing endonuclease activity. Probably involved in tRNA maturation, by removing a 3'-trailer from precursor tRNA.</text>
</comment>
<keyword evidence="4 8" id="KW-0479">Metal-binding</keyword>
<keyword evidence="2 8" id="KW-0819">tRNA processing</keyword>
<dbReference type="GO" id="GO:0042781">
    <property type="term" value="F:3'-tRNA processing endoribonuclease activity"/>
    <property type="evidence" value="ECO:0007669"/>
    <property type="project" value="UniProtKB-UniRule"/>
</dbReference>
<comment type="catalytic activity">
    <reaction evidence="8">
        <text>Endonucleolytic cleavage of RNA, removing extra 3' nucleotides from tRNA precursor, generating 3' termini of tRNAs. A 3'-hydroxy group is left at the tRNA terminus and a 5'-phosphoryl group is left at the trailer molecule.</text>
        <dbReference type="EC" id="3.1.26.11"/>
    </reaction>
</comment>
<comment type="similarity">
    <text evidence="8">Belongs to the RNase Z family.</text>
</comment>
<feature type="binding site" evidence="8">
    <location>
        <position position="206"/>
    </location>
    <ligand>
        <name>Zn(2+)</name>
        <dbReference type="ChEBI" id="CHEBI:29105"/>
        <label>2</label>
        <note>catalytic</note>
    </ligand>
</feature>
<dbReference type="Pfam" id="PF00753">
    <property type="entry name" value="Lactamase_B"/>
    <property type="match status" value="1"/>
</dbReference>
<dbReference type="AlphaFoldDB" id="A0A9D1A4W5"/>
<organism evidence="10 11">
    <name type="scientific">Candidatus Copromonas faecavium</name>
    <name type="common">nom. illeg.</name>
    <dbReference type="NCBI Taxonomy" id="2840740"/>
    <lineage>
        <taxon>Bacteria</taxon>
        <taxon>Bacillati</taxon>
        <taxon>Bacillota</taxon>
        <taxon>Clostridia</taxon>
        <taxon>Lachnospirales</taxon>
        <taxon>Lachnospiraceae</taxon>
        <taxon>Candidatus Copromonas (nom. illeg.)</taxon>
    </lineage>
</organism>
<evidence type="ECO:0000256" key="5">
    <source>
        <dbReference type="ARBA" id="ARBA00022759"/>
    </source>
</evidence>
<feature type="binding site" evidence="8">
    <location>
        <position position="61"/>
    </location>
    <ligand>
        <name>Zn(2+)</name>
        <dbReference type="ChEBI" id="CHEBI:29105"/>
        <label>1</label>
        <note>catalytic</note>
    </ligand>
</feature>
<keyword evidence="5 8" id="KW-0255">Endonuclease</keyword>
<accession>A0A9D1A4W5</accession>
<feature type="binding site" evidence="8">
    <location>
        <position position="138"/>
    </location>
    <ligand>
        <name>Zn(2+)</name>
        <dbReference type="ChEBI" id="CHEBI:29105"/>
        <label>1</label>
        <note>catalytic</note>
    </ligand>
</feature>
<protein>
    <recommendedName>
        <fullName evidence="8">Ribonuclease Z</fullName>
        <shortName evidence="8">RNase Z</shortName>
        <ecNumber evidence="8">3.1.26.11</ecNumber>
    </recommendedName>
    <alternativeName>
        <fullName evidence="8">tRNA 3 endonuclease</fullName>
    </alternativeName>
    <alternativeName>
        <fullName evidence="8">tRNase Z</fullName>
    </alternativeName>
</protein>
<dbReference type="PANTHER" id="PTHR46018">
    <property type="entry name" value="ZINC PHOSPHODIESTERASE ELAC PROTEIN 1"/>
    <property type="match status" value="1"/>
</dbReference>
<dbReference type="InterPro" id="IPR036866">
    <property type="entry name" value="RibonucZ/Hydroxyglut_hydro"/>
</dbReference>
<keyword evidence="6 8" id="KW-0378">Hydrolase</keyword>
<keyword evidence="3 8" id="KW-0540">Nuclease</keyword>
<feature type="binding site" evidence="8">
    <location>
        <position position="66"/>
    </location>
    <ligand>
        <name>Zn(2+)</name>
        <dbReference type="ChEBI" id="CHEBI:29105"/>
        <label>2</label>
        <note>catalytic</note>
    </ligand>
</feature>
<comment type="cofactor">
    <cofactor evidence="8">
        <name>Zn(2+)</name>
        <dbReference type="ChEBI" id="CHEBI:29105"/>
    </cofactor>
    <text evidence="8">Binds 2 Zn(2+) ions.</text>
</comment>
<evidence type="ECO:0000256" key="8">
    <source>
        <dbReference type="HAMAP-Rule" id="MF_01818"/>
    </source>
</evidence>
<dbReference type="Proteomes" id="UP000824250">
    <property type="component" value="Unassembled WGS sequence"/>
</dbReference>
<reference evidence="10" key="1">
    <citation type="submission" date="2020-10" db="EMBL/GenBank/DDBJ databases">
        <authorList>
            <person name="Gilroy R."/>
        </authorList>
    </citation>
    <scope>NUCLEOTIDE SEQUENCE</scope>
    <source>
        <strain evidence="10">CHK180-2868</strain>
    </source>
</reference>
<evidence type="ECO:0000256" key="6">
    <source>
        <dbReference type="ARBA" id="ARBA00022801"/>
    </source>
</evidence>
<evidence type="ECO:0000256" key="1">
    <source>
        <dbReference type="ARBA" id="ARBA00011738"/>
    </source>
</evidence>
<evidence type="ECO:0000256" key="4">
    <source>
        <dbReference type="ARBA" id="ARBA00022723"/>
    </source>
</evidence>
<dbReference type="InterPro" id="IPR001279">
    <property type="entry name" value="Metallo-B-lactamas"/>
</dbReference>
<keyword evidence="7 8" id="KW-0862">Zinc</keyword>
<dbReference type="NCBIfam" id="NF000801">
    <property type="entry name" value="PRK00055.1-3"/>
    <property type="match status" value="1"/>
</dbReference>
<evidence type="ECO:0000256" key="2">
    <source>
        <dbReference type="ARBA" id="ARBA00022694"/>
    </source>
</evidence>
<evidence type="ECO:0000256" key="3">
    <source>
        <dbReference type="ARBA" id="ARBA00022722"/>
    </source>
</evidence>
<feature type="binding site" evidence="8">
    <location>
        <position position="63"/>
    </location>
    <ligand>
        <name>Zn(2+)</name>
        <dbReference type="ChEBI" id="CHEBI:29105"/>
        <label>1</label>
        <note>catalytic</note>
    </ligand>
</feature>
<feature type="active site" description="Proton acceptor" evidence="8">
    <location>
        <position position="65"/>
    </location>
</feature>
<feature type="binding site" evidence="8">
    <location>
        <position position="65"/>
    </location>
    <ligand>
        <name>Zn(2+)</name>
        <dbReference type="ChEBI" id="CHEBI:29105"/>
        <label>2</label>
        <note>catalytic</note>
    </ligand>
</feature>
<evidence type="ECO:0000259" key="9">
    <source>
        <dbReference type="Pfam" id="PF00753"/>
    </source>
</evidence>
<dbReference type="SUPFAM" id="SSF56281">
    <property type="entry name" value="Metallo-hydrolase/oxidoreductase"/>
    <property type="match status" value="1"/>
</dbReference>
<dbReference type="PANTHER" id="PTHR46018:SF2">
    <property type="entry name" value="ZINC PHOSPHODIESTERASE ELAC PROTEIN 1"/>
    <property type="match status" value="1"/>
</dbReference>
<dbReference type="Gene3D" id="3.60.15.10">
    <property type="entry name" value="Ribonuclease Z/Hydroxyacylglutathione hydrolase-like"/>
    <property type="match status" value="1"/>
</dbReference>
<evidence type="ECO:0000313" key="11">
    <source>
        <dbReference type="Proteomes" id="UP000824250"/>
    </source>
</evidence>
<reference evidence="10" key="2">
    <citation type="journal article" date="2021" name="PeerJ">
        <title>Extensive microbial diversity within the chicken gut microbiome revealed by metagenomics and culture.</title>
        <authorList>
            <person name="Gilroy R."/>
            <person name="Ravi A."/>
            <person name="Getino M."/>
            <person name="Pursley I."/>
            <person name="Horton D.L."/>
            <person name="Alikhan N.F."/>
            <person name="Baker D."/>
            <person name="Gharbi K."/>
            <person name="Hall N."/>
            <person name="Watson M."/>
            <person name="Adriaenssens E.M."/>
            <person name="Foster-Nyarko E."/>
            <person name="Jarju S."/>
            <person name="Secka A."/>
            <person name="Antonio M."/>
            <person name="Oren A."/>
            <person name="Chaudhuri R.R."/>
            <person name="La Ragione R."/>
            <person name="Hildebrand F."/>
            <person name="Pallen M.J."/>
        </authorList>
    </citation>
    <scope>NUCLEOTIDE SEQUENCE</scope>
    <source>
        <strain evidence="10">CHK180-2868</strain>
    </source>
</reference>
<feature type="domain" description="Metallo-beta-lactamase" evidence="9">
    <location>
        <begin position="28"/>
        <end position="119"/>
    </location>
</feature>
<feature type="binding site" evidence="8">
    <location>
        <position position="265"/>
    </location>
    <ligand>
        <name>Zn(2+)</name>
        <dbReference type="ChEBI" id="CHEBI:29105"/>
        <label>2</label>
        <note>catalytic</note>
    </ligand>
</feature>